<protein>
    <recommendedName>
        <fullName evidence="9">3-oxo-tetronate 4-phosphate decarboxylase</fullName>
        <ecNumber evidence="8">4.1.1.104</ecNumber>
    </recommendedName>
</protein>
<dbReference type="SMART" id="SM01007">
    <property type="entry name" value="Aldolase_II"/>
    <property type="match status" value="1"/>
</dbReference>
<evidence type="ECO:0000313" key="13">
    <source>
        <dbReference type="EMBL" id="ASJ72683.1"/>
    </source>
</evidence>
<name>A0A2Z2NN81_9GAMM</name>
<sequence length="216" mass="23251">MSHDTRLRETICRLACSMFERGLTGGSTGNISARTRDGGLLVSPTGTSFGRLDPATLSHFDRDGVLIGGDQPTKEMPLHKAFYATRSTAGAVVHLHACHSVALSMMPDVDEDNFLPPLTPYAIMKLGKVKLLPFFLPGDPAMGDAVKGLAGKRSAVMLANHGPVVAGKDVEAACNAIEELEDTARLAMMTRSFNPRMLSEEHVQAIVTKFDVEWDA</sequence>
<feature type="domain" description="Class II aldolase/adducin N-terminal" evidence="12">
    <location>
        <begin position="9"/>
        <end position="188"/>
    </location>
</feature>
<accession>A0A2Z2NN81</accession>
<dbReference type="NCBIfam" id="NF006000">
    <property type="entry name" value="PRK08130.1"/>
    <property type="match status" value="1"/>
</dbReference>
<dbReference type="RefSeq" id="WP_088917976.1">
    <property type="nucleotide sequence ID" value="NZ_CP018632.1"/>
</dbReference>
<comment type="catalytic activity">
    <reaction evidence="11">
        <text>3-dehydro-4-O-phospho-L-erythronate + H(+) = dihydroxyacetone phosphate + CO2</text>
        <dbReference type="Rhea" id="RHEA:52404"/>
        <dbReference type="ChEBI" id="CHEBI:15378"/>
        <dbReference type="ChEBI" id="CHEBI:16526"/>
        <dbReference type="ChEBI" id="CHEBI:57642"/>
        <dbReference type="ChEBI" id="CHEBI:136592"/>
        <dbReference type="EC" id="4.1.1.104"/>
    </reaction>
</comment>
<evidence type="ECO:0000256" key="5">
    <source>
        <dbReference type="ARBA" id="ARBA00023239"/>
    </source>
</evidence>
<evidence type="ECO:0000256" key="7">
    <source>
        <dbReference type="ARBA" id="ARBA00044745"/>
    </source>
</evidence>
<dbReference type="GO" id="GO:0019323">
    <property type="term" value="P:pentose catabolic process"/>
    <property type="evidence" value="ECO:0007669"/>
    <property type="project" value="InterPro"/>
</dbReference>
<dbReference type="InterPro" id="IPR001303">
    <property type="entry name" value="Aldolase_II/adducin_N"/>
</dbReference>
<dbReference type="AlphaFoldDB" id="A0A2Z2NN81"/>
<evidence type="ECO:0000256" key="2">
    <source>
        <dbReference type="ARBA" id="ARBA00010037"/>
    </source>
</evidence>
<evidence type="ECO:0000256" key="3">
    <source>
        <dbReference type="ARBA" id="ARBA00022723"/>
    </source>
</evidence>
<dbReference type="Proteomes" id="UP000250079">
    <property type="component" value="Chromosome"/>
</dbReference>
<dbReference type="NCBIfam" id="NF043034">
    <property type="entry name" value="OxoTetrPhDc"/>
    <property type="match status" value="1"/>
</dbReference>
<keyword evidence="3" id="KW-0479">Metal-binding</keyword>
<evidence type="ECO:0000256" key="8">
    <source>
        <dbReference type="ARBA" id="ARBA00044772"/>
    </source>
</evidence>
<gene>
    <name evidence="13" type="primary">fucA_1</name>
    <name evidence="13" type="ORF">IMCC3135_12975</name>
</gene>
<comment type="cofactor">
    <cofactor evidence="1">
        <name>Zn(2+)</name>
        <dbReference type="ChEBI" id="CHEBI:29105"/>
    </cofactor>
</comment>
<dbReference type="OrthoDB" id="9786287at2"/>
<evidence type="ECO:0000259" key="12">
    <source>
        <dbReference type="SMART" id="SM01007"/>
    </source>
</evidence>
<evidence type="ECO:0000256" key="4">
    <source>
        <dbReference type="ARBA" id="ARBA00022833"/>
    </source>
</evidence>
<dbReference type="KEGG" id="gai:IMCC3135_12975"/>
<dbReference type="Gene3D" id="3.40.225.10">
    <property type="entry name" value="Class II aldolase/adducin N-terminal domain"/>
    <property type="match status" value="1"/>
</dbReference>
<evidence type="ECO:0000313" key="14">
    <source>
        <dbReference type="Proteomes" id="UP000250079"/>
    </source>
</evidence>
<proteinExistence type="inferred from homology"/>
<dbReference type="InterPro" id="IPR050197">
    <property type="entry name" value="Aldolase_class_II_sugar_metab"/>
</dbReference>
<keyword evidence="5 13" id="KW-0456">Lyase</keyword>
<dbReference type="Pfam" id="PF00596">
    <property type="entry name" value="Aldolase_II"/>
    <property type="match status" value="1"/>
</dbReference>
<evidence type="ECO:0000256" key="6">
    <source>
        <dbReference type="ARBA" id="ARBA00023277"/>
    </source>
</evidence>
<dbReference type="GO" id="GO:0016832">
    <property type="term" value="F:aldehyde-lyase activity"/>
    <property type="evidence" value="ECO:0007669"/>
    <property type="project" value="InterPro"/>
</dbReference>
<comment type="function">
    <text evidence="7">Catalyzes the decarboxylation of 3-oxo-tetronate 4-phosphate to dihydroxyacetone phosphate (DHAP) and CO(2).</text>
</comment>
<evidence type="ECO:0000256" key="10">
    <source>
        <dbReference type="ARBA" id="ARBA00047520"/>
    </source>
</evidence>
<dbReference type="SUPFAM" id="SSF53639">
    <property type="entry name" value="AraD/HMP-PK domain-like"/>
    <property type="match status" value="1"/>
</dbReference>
<evidence type="ECO:0000256" key="1">
    <source>
        <dbReference type="ARBA" id="ARBA00001947"/>
    </source>
</evidence>
<dbReference type="EC" id="4.1.1.104" evidence="8"/>
<dbReference type="PANTHER" id="PTHR22789">
    <property type="entry name" value="FUCULOSE PHOSPHATE ALDOLASE"/>
    <property type="match status" value="1"/>
</dbReference>
<comment type="similarity">
    <text evidence="2">Belongs to the aldolase class II family. AraD/FucA subfamily.</text>
</comment>
<reference evidence="13 14" key="1">
    <citation type="submission" date="2016-12" db="EMBL/GenBank/DDBJ databases">
        <authorList>
            <person name="Song W.-J."/>
            <person name="Kurnit D.M."/>
        </authorList>
    </citation>
    <scope>NUCLEOTIDE SEQUENCE [LARGE SCALE GENOMIC DNA]</scope>
    <source>
        <strain evidence="13 14">IMCC3135</strain>
    </source>
</reference>
<evidence type="ECO:0000256" key="9">
    <source>
        <dbReference type="ARBA" id="ARBA00044803"/>
    </source>
</evidence>
<dbReference type="PANTHER" id="PTHR22789:SF0">
    <property type="entry name" value="3-OXO-TETRONATE 4-PHOSPHATE DECARBOXYLASE-RELATED"/>
    <property type="match status" value="1"/>
</dbReference>
<dbReference type="GO" id="GO:0005829">
    <property type="term" value="C:cytosol"/>
    <property type="evidence" value="ECO:0007669"/>
    <property type="project" value="TreeGrafter"/>
</dbReference>
<keyword evidence="6" id="KW-0119">Carbohydrate metabolism</keyword>
<comment type="catalytic activity">
    <reaction evidence="10">
        <text>3-dehydro-4-O-phospho-D-erythronate + H(+) = dihydroxyacetone phosphate + CO2</text>
        <dbReference type="Rhea" id="RHEA:52416"/>
        <dbReference type="ChEBI" id="CHEBI:15378"/>
        <dbReference type="ChEBI" id="CHEBI:16526"/>
        <dbReference type="ChEBI" id="CHEBI:57642"/>
        <dbReference type="ChEBI" id="CHEBI:136593"/>
        <dbReference type="EC" id="4.1.1.104"/>
    </reaction>
</comment>
<keyword evidence="14" id="KW-1185">Reference proteome</keyword>
<dbReference type="EMBL" id="CP018632">
    <property type="protein sequence ID" value="ASJ72683.1"/>
    <property type="molecule type" value="Genomic_DNA"/>
</dbReference>
<dbReference type="InterPro" id="IPR036409">
    <property type="entry name" value="Aldolase_II/adducin_N_sf"/>
</dbReference>
<dbReference type="InterPro" id="IPR050013">
    <property type="entry name" value="OtnC"/>
</dbReference>
<keyword evidence="4" id="KW-0862">Zinc</keyword>
<evidence type="ECO:0000256" key="11">
    <source>
        <dbReference type="ARBA" id="ARBA00048603"/>
    </source>
</evidence>
<organism evidence="13 14">
    <name type="scientific">Granulosicoccus antarcticus IMCC3135</name>
    <dbReference type="NCBI Taxonomy" id="1192854"/>
    <lineage>
        <taxon>Bacteria</taxon>
        <taxon>Pseudomonadati</taxon>
        <taxon>Pseudomonadota</taxon>
        <taxon>Gammaproteobacteria</taxon>
        <taxon>Chromatiales</taxon>
        <taxon>Granulosicoccaceae</taxon>
        <taxon>Granulosicoccus</taxon>
    </lineage>
</organism>
<dbReference type="GO" id="GO:0046872">
    <property type="term" value="F:metal ion binding"/>
    <property type="evidence" value="ECO:0007669"/>
    <property type="project" value="UniProtKB-KW"/>
</dbReference>